<keyword evidence="1" id="KW-0479">Metal-binding</keyword>
<keyword evidence="2" id="KW-0547">Nucleotide-binding</keyword>
<dbReference type="Pfam" id="PF06071">
    <property type="entry name" value="YchF-GTPase_C"/>
    <property type="match status" value="1"/>
</dbReference>
<evidence type="ECO:0000313" key="7">
    <source>
        <dbReference type="Proteomes" id="UP000034036"/>
    </source>
</evidence>
<evidence type="ECO:0000256" key="4">
    <source>
        <dbReference type="ARBA" id="ARBA00022842"/>
    </source>
</evidence>
<dbReference type="SUPFAM" id="SSF52540">
    <property type="entry name" value="P-loop containing nucleoside triphosphate hydrolases"/>
    <property type="match status" value="1"/>
</dbReference>
<dbReference type="Gene3D" id="3.40.50.300">
    <property type="entry name" value="P-loop containing nucleotide triphosphate hydrolases"/>
    <property type="match status" value="1"/>
</dbReference>
<dbReference type="InterPro" id="IPR023192">
    <property type="entry name" value="TGS-like_dom_sf"/>
</dbReference>
<dbReference type="FunFam" id="3.10.20.30:FF:000001">
    <property type="entry name" value="Ribosome-binding ATPase YchF"/>
    <property type="match status" value="1"/>
</dbReference>
<dbReference type="GO" id="GO:0016887">
    <property type="term" value="F:ATP hydrolysis activity"/>
    <property type="evidence" value="ECO:0007669"/>
    <property type="project" value="InterPro"/>
</dbReference>
<dbReference type="InterPro" id="IPR027417">
    <property type="entry name" value="P-loop_NTPase"/>
</dbReference>
<dbReference type="CDD" id="cd04867">
    <property type="entry name" value="TGS_YchF_OLA1"/>
    <property type="match status" value="1"/>
</dbReference>
<dbReference type="PRINTS" id="PR00326">
    <property type="entry name" value="GTP1OBG"/>
</dbReference>
<dbReference type="GO" id="GO:0005524">
    <property type="term" value="F:ATP binding"/>
    <property type="evidence" value="ECO:0007669"/>
    <property type="project" value="UniProtKB-KW"/>
</dbReference>
<evidence type="ECO:0000256" key="2">
    <source>
        <dbReference type="ARBA" id="ARBA00022741"/>
    </source>
</evidence>
<dbReference type="InterPro" id="IPR006073">
    <property type="entry name" value="GTP-bd"/>
</dbReference>
<dbReference type="InterPro" id="IPR004396">
    <property type="entry name" value="ATPase_YchF/OLA1"/>
</dbReference>
<dbReference type="GO" id="GO:0005525">
    <property type="term" value="F:GTP binding"/>
    <property type="evidence" value="ECO:0007669"/>
    <property type="project" value="InterPro"/>
</dbReference>
<comment type="caution">
    <text evidence="6">The sequence shown here is derived from an EMBL/GenBank/DDBJ whole genome shotgun (WGS) entry which is preliminary data.</text>
</comment>
<evidence type="ECO:0000259" key="5">
    <source>
        <dbReference type="PROSITE" id="PS51710"/>
    </source>
</evidence>
<dbReference type="Proteomes" id="UP000034036">
    <property type="component" value="Unassembled WGS sequence"/>
</dbReference>
<feature type="domain" description="OBG-type G" evidence="5">
    <location>
        <begin position="1"/>
        <end position="202"/>
    </location>
</feature>
<dbReference type="PIRSF" id="PIRSF006641">
    <property type="entry name" value="CHP00092"/>
    <property type="match status" value="1"/>
</dbReference>
<dbReference type="PANTHER" id="PTHR23305:SF18">
    <property type="entry name" value="OBG-TYPE G DOMAIN-CONTAINING PROTEIN"/>
    <property type="match status" value="1"/>
</dbReference>
<evidence type="ECO:0000313" key="6">
    <source>
        <dbReference type="EMBL" id="KKS48515.1"/>
    </source>
</evidence>
<sequence length="340" mass="38554">MNIGIVGLPNVGKSTLFQALTKKNVDRSNYPFATIDPNVGVVQVPDERLWKLSSLSKSKKTIPAIIEFVDIAGLVKGAAEGEGLGNKFLTHIKEVDAILEVVRIFEDPNIIHVSGNVDPKRDIEIIETELILKDLETAESALSRFEREAKTGDKKKIEKFEKLKKLVENLKSGRMASSSKENLDISEELRLLSAKPILYCFNFKEGTPMPKNLPQNSVLVDLQKEFEVSELSEKDRIELGEEQKLPILIKKDYELLDLITFFTTGEDETRAWTIPKDSKAPRAGRAIHSDFEERFIRAEVIFWEKLLEIGSWSKARELGQLRIEGKEYIVKDGDVIEFRI</sequence>
<dbReference type="FunFam" id="1.10.150.300:FF:000001">
    <property type="entry name" value="Ribosome-binding ATPase YchF"/>
    <property type="match status" value="1"/>
</dbReference>
<dbReference type="STRING" id="1618659.UV11_C0008G0054"/>
<gene>
    <name evidence="6" type="ORF">UV11_C0008G0054</name>
</gene>
<name>A0A0G0ZIG3_9BACT</name>
<dbReference type="GO" id="GO:0046872">
    <property type="term" value="F:metal ion binding"/>
    <property type="evidence" value="ECO:0007669"/>
    <property type="project" value="UniProtKB-KW"/>
</dbReference>
<dbReference type="InterPro" id="IPR012675">
    <property type="entry name" value="Beta-grasp_dom_sf"/>
</dbReference>
<dbReference type="InterPro" id="IPR041706">
    <property type="entry name" value="YchF_N"/>
</dbReference>
<dbReference type="GO" id="GO:0005737">
    <property type="term" value="C:cytoplasm"/>
    <property type="evidence" value="ECO:0007669"/>
    <property type="project" value="TreeGrafter"/>
</dbReference>
<dbReference type="InterPro" id="IPR031167">
    <property type="entry name" value="G_OBG"/>
</dbReference>
<evidence type="ECO:0000256" key="1">
    <source>
        <dbReference type="ARBA" id="ARBA00022723"/>
    </source>
</evidence>
<dbReference type="CDD" id="cd01900">
    <property type="entry name" value="YchF"/>
    <property type="match status" value="1"/>
</dbReference>
<dbReference type="InterPro" id="IPR012676">
    <property type="entry name" value="TGS-like"/>
</dbReference>
<dbReference type="SUPFAM" id="SSF81271">
    <property type="entry name" value="TGS-like"/>
    <property type="match status" value="1"/>
</dbReference>
<dbReference type="Gene3D" id="3.10.20.30">
    <property type="match status" value="1"/>
</dbReference>
<keyword evidence="3" id="KW-0067">ATP-binding</keyword>
<reference evidence="6" key="1">
    <citation type="journal article" date="2015" name="Nature">
        <title>rRNA introns, odd ribosomes, and small enigmatic genomes across a large radiation of phyla.</title>
        <authorList>
            <person name="Brown C.T."/>
            <person name="Hug L.A."/>
            <person name="Thomas B.C."/>
            <person name="Sharon I."/>
            <person name="Castelle C.J."/>
            <person name="Singh A."/>
            <person name="Wilkins M.J."/>
            <person name="Williams K.H."/>
            <person name="Banfield J.F."/>
        </authorList>
    </citation>
    <scope>NUCLEOTIDE SEQUENCE [LARGE SCALE GENOMIC DNA]</scope>
</reference>
<dbReference type="PATRIC" id="fig|1618659.3.peg.382"/>
<dbReference type="PANTHER" id="PTHR23305">
    <property type="entry name" value="OBG GTPASE FAMILY"/>
    <property type="match status" value="1"/>
</dbReference>
<dbReference type="InterPro" id="IPR013029">
    <property type="entry name" value="YchF_C"/>
</dbReference>
<dbReference type="PROSITE" id="PS51710">
    <property type="entry name" value="G_OBG"/>
    <property type="match status" value="1"/>
</dbReference>
<protein>
    <submittedName>
        <fullName evidence="6">GTP-binding protein YchF</fullName>
    </submittedName>
</protein>
<dbReference type="EMBL" id="LCDF01000008">
    <property type="protein sequence ID" value="KKS48515.1"/>
    <property type="molecule type" value="Genomic_DNA"/>
</dbReference>
<dbReference type="Gene3D" id="1.10.150.300">
    <property type="entry name" value="TGS-like domain"/>
    <property type="match status" value="1"/>
</dbReference>
<proteinExistence type="predicted"/>
<dbReference type="AlphaFoldDB" id="A0A0G0ZIG3"/>
<keyword evidence="4" id="KW-0460">Magnesium</keyword>
<dbReference type="Pfam" id="PF01926">
    <property type="entry name" value="MMR_HSR1"/>
    <property type="match status" value="1"/>
</dbReference>
<dbReference type="NCBIfam" id="TIGR00092">
    <property type="entry name" value="redox-regulated ATPase YchF"/>
    <property type="match status" value="1"/>
</dbReference>
<organism evidence="6 7">
    <name type="scientific">Candidatus Giovannonibacteria bacterium GW2011_GWF2_42_19</name>
    <dbReference type="NCBI Taxonomy" id="1618659"/>
    <lineage>
        <taxon>Bacteria</taxon>
        <taxon>Candidatus Giovannoniibacteriota</taxon>
    </lineage>
</organism>
<evidence type="ECO:0000256" key="3">
    <source>
        <dbReference type="ARBA" id="ARBA00022840"/>
    </source>
</evidence>
<accession>A0A0G0ZIG3</accession>